<name>A0A078B3Z3_STYLE</name>
<dbReference type="Proteomes" id="UP000039865">
    <property type="component" value="Unassembled WGS sequence"/>
</dbReference>
<sequence length="237" mass="26998">MRSNSILALSVLFFAATKAWDNTPPIPERVEGLGEGSGNLRIDFEVHYDLMCSASAALYPDFATFLDTPFLNGKVRDAVTVRYVFQPLTYHHATWIPHKLLPFIVDQCVANSTSCQYINYMNFCFNNQDDILGSTDKSFNQIVQNWTAKVAKQFGWNQKDLTDLFDYDTDTHNSEMRTRYMWKYSTSRGVTSTPSTFVNGIMVQNFPGSPDEWMQLLKDTYAGQQNGASFASHQFLQ</sequence>
<feature type="chain" id="PRO_5001729882" description="Thioredoxin-like fold domain-containing protein" evidence="1">
    <location>
        <begin position="20"/>
        <end position="237"/>
    </location>
</feature>
<dbReference type="PANTHER" id="PTHR33875:SF2">
    <property type="entry name" value="ACR183CP"/>
    <property type="match status" value="1"/>
</dbReference>
<feature type="signal peptide" evidence="1">
    <location>
        <begin position="1"/>
        <end position="19"/>
    </location>
</feature>
<dbReference type="Gene3D" id="3.40.30.10">
    <property type="entry name" value="Glutaredoxin"/>
    <property type="match status" value="1"/>
</dbReference>
<accession>A0A078B3Z3</accession>
<reference evidence="2 3" key="1">
    <citation type="submission" date="2014-06" db="EMBL/GenBank/DDBJ databases">
        <authorList>
            <person name="Swart Estienne"/>
        </authorList>
    </citation>
    <scope>NUCLEOTIDE SEQUENCE [LARGE SCALE GENOMIC DNA]</scope>
    <source>
        <strain evidence="2 3">130c</strain>
    </source>
</reference>
<evidence type="ECO:0000313" key="2">
    <source>
        <dbReference type="EMBL" id="CDW88233.1"/>
    </source>
</evidence>
<dbReference type="InParanoid" id="A0A078B3Z3"/>
<dbReference type="AlphaFoldDB" id="A0A078B3Z3"/>
<keyword evidence="3" id="KW-1185">Reference proteome</keyword>
<keyword evidence="1" id="KW-0732">Signal</keyword>
<dbReference type="EMBL" id="CCKQ01016358">
    <property type="protein sequence ID" value="CDW88233.1"/>
    <property type="molecule type" value="Genomic_DNA"/>
</dbReference>
<protein>
    <recommendedName>
        <fullName evidence="4">Thioredoxin-like fold domain-containing protein</fullName>
    </recommendedName>
</protein>
<organism evidence="2 3">
    <name type="scientific">Stylonychia lemnae</name>
    <name type="common">Ciliate</name>
    <dbReference type="NCBI Taxonomy" id="5949"/>
    <lineage>
        <taxon>Eukaryota</taxon>
        <taxon>Sar</taxon>
        <taxon>Alveolata</taxon>
        <taxon>Ciliophora</taxon>
        <taxon>Intramacronucleata</taxon>
        <taxon>Spirotrichea</taxon>
        <taxon>Stichotrichia</taxon>
        <taxon>Sporadotrichida</taxon>
        <taxon>Oxytrichidae</taxon>
        <taxon>Stylonychinae</taxon>
        <taxon>Stylonychia</taxon>
    </lineage>
</organism>
<evidence type="ECO:0000313" key="3">
    <source>
        <dbReference type="Proteomes" id="UP000039865"/>
    </source>
</evidence>
<dbReference type="SUPFAM" id="SSF52833">
    <property type="entry name" value="Thioredoxin-like"/>
    <property type="match status" value="1"/>
</dbReference>
<proteinExistence type="predicted"/>
<dbReference type="OrthoDB" id="289091at2759"/>
<dbReference type="PANTHER" id="PTHR33875">
    <property type="entry name" value="OS09G0542200 PROTEIN"/>
    <property type="match status" value="1"/>
</dbReference>
<evidence type="ECO:0000256" key="1">
    <source>
        <dbReference type="SAM" id="SignalP"/>
    </source>
</evidence>
<evidence type="ECO:0008006" key="4">
    <source>
        <dbReference type="Google" id="ProtNLM"/>
    </source>
</evidence>
<dbReference type="InterPro" id="IPR036249">
    <property type="entry name" value="Thioredoxin-like_sf"/>
</dbReference>
<gene>
    <name evidence="2" type="primary">Contig1353.g1484</name>
    <name evidence="2" type="ORF">STYLEM_17351</name>
</gene>